<sequence length="238" mass="26442">MIEVRNLKKVYNGITVVDVPALQINKGESVGLVGNNGAGKTTLFRMVLDLIRAESGEILSNGEIVAGHEKWKDYTAAYLDEGFLIDYLTPEEYFYFIGGLHGHNRTYVDEVLVSLTDFFNGEILKKGKYIRDLSKGNQCKVGVAACLLQEPQLLMLDEPFANIDPSTQFRLKNLLKDLNRNKGVTTIVSSHDLNHITDVCDRILLMEKGVIIKDIATSSSTLNELEAYFGVEVAPSAR</sequence>
<name>A0A1G8ES14_9SPHI</name>
<evidence type="ECO:0000256" key="1">
    <source>
        <dbReference type="ARBA" id="ARBA00022448"/>
    </source>
</evidence>
<dbReference type="PROSITE" id="PS50893">
    <property type="entry name" value="ABC_TRANSPORTER_2"/>
    <property type="match status" value="1"/>
</dbReference>
<organism evidence="5 6">
    <name type="scientific">Mucilaginibacter gossypii</name>
    <dbReference type="NCBI Taxonomy" id="551996"/>
    <lineage>
        <taxon>Bacteria</taxon>
        <taxon>Pseudomonadati</taxon>
        <taxon>Bacteroidota</taxon>
        <taxon>Sphingobacteriia</taxon>
        <taxon>Sphingobacteriales</taxon>
        <taxon>Sphingobacteriaceae</taxon>
        <taxon>Mucilaginibacter</taxon>
    </lineage>
</organism>
<dbReference type="AlphaFoldDB" id="A0A1G8ES14"/>
<evidence type="ECO:0000313" key="5">
    <source>
        <dbReference type="EMBL" id="SDH72666.1"/>
    </source>
</evidence>
<dbReference type="InterPro" id="IPR027417">
    <property type="entry name" value="P-loop_NTPase"/>
</dbReference>
<proteinExistence type="predicted"/>
<dbReference type="SMART" id="SM00382">
    <property type="entry name" value="AAA"/>
    <property type="match status" value="1"/>
</dbReference>
<dbReference type="SUPFAM" id="SSF52540">
    <property type="entry name" value="P-loop containing nucleoside triphosphate hydrolases"/>
    <property type="match status" value="1"/>
</dbReference>
<dbReference type="GO" id="GO:0016887">
    <property type="term" value="F:ATP hydrolysis activity"/>
    <property type="evidence" value="ECO:0007669"/>
    <property type="project" value="InterPro"/>
</dbReference>
<evidence type="ECO:0000256" key="3">
    <source>
        <dbReference type="ARBA" id="ARBA00022840"/>
    </source>
</evidence>
<accession>A0A1G8ES14</accession>
<keyword evidence="3 5" id="KW-0067">ATP-binding</keyword>
<keyword evidence="6" id="KW-1185">Reference proteome</keyword>
<keyword evidence="2" id="KW-0547">Nucleotide-binding</keyword>
<dbReference type="InterPro" id="IPR003593">
    <property type="entry name" value="AAA+_ATPase"/>
</dbReference>
<dbReference type="PANTHER" id="PTHR42939">
    <property type="entry name" value="ABC TRANSPORTER ATP-BINDING PROTEIN ALBC-RELATED"/>
    <property type="match status" value="1"/>
</dbReference>
<dbReference type="Pfam" id="PF00005">
    <property type="entry name" value="ABC_tran"/>
    <property type="match status" value="1"/>
</dbReference>
<feature type="domain" description="ABC transporter" evidence="4">
    <location>
        <begin position="2"/>
        <end position="233"/>
    </location>
</feature>
<evidence type="ECO:0000313" key="6">
    <source>
        <dbReference type="Proteomes" id="UP000199705"/>
    </source>
</evidence>
<evidence type="ECO:0000256" key="2">
    <source>
        <dbReference type="ARBA" id="ARBA00022741"/>
    </source>
</evidence>
<dbReference type="RefSeq" id="WP_090530489.1">
    <property type="nucleotide sequence ID" value="NZ_FNCG01000012.1"/>
</dbReference>
<evidence type="ECO:0000259" key="4">
    <source>
        <dbReference type="PROSITE" id="PS50893"/>
    </source>
</evidence>
<dbReference type="PANTHER" id="PTHR42939:SF1">
    <property type="entry name" value="ABC TRANSPORTER ATP-BINDING PROTEIN ALBC-RELATED"/>
    <property type="match status" value="1"/>
</dbReference>
<dbReference type="EMBL" id="FNCG01000012">
    <property type="protein sequence ID" value="SDH72666.1"/>
    <property type="molecule type" value="Genomic_DNA"/>
</dbReference>
<reference evidence="6" key="1">
    <citation type="submission" date="2016-10" db="EMBL/GenBank/DDBJ databases">
        <authorList>
            <person name="Varghese N."/>
            <person name="Submissions S."/>
        </authorList>
    </citation>
    <scope>NUCLEOTIDE SEQUENCE [LARGE SCALE GENOMIC DNA]</scope>
    <source>
        <strain evidence="6">Gh-67</strain>
    </source>
</reference>
<dbReference type="STRING" id="551996.SAMN05192573_11231"/>
<dbReference type="GO" id="GO:0005524">
    <property type="term" value="F:ATP binding"/>
    <property type="evidence" value="ECO:0007669"/>
    <property type="project" value="UniProtKB-KW"/>
</dbReference>
<dbReference type="InterPro" id="IPR051782">
    <property type="entry name" value="ABC_Transporter_VariousFunc"/>
</dbReference>
<dbReference type="InterPro" id="IPR003439">
    <property type="entry name" value="ABC_transporter-like_ATP-bd"/>
</dbReference>
<dbReference type="Gene3D" id="3.40.50.300">
    <property type="entry name" value="P-loop containing nucleotide triphosphate hydrolases"/>
    <property type="match status" value="1"/>
</dbReference>
<dbReference type="CDD" id="cd03230">
    <property type="entry name" value="ABC_DR_subfamily_A"/>
    <property type="match status" value="1"/>
</dbReference>
<dbReference type="Proteomes" id="UP000199705">
    <property type="component" value="Unassembled WGS sequence"/>
</dbReference>
<protein>
    <submittedName>
        <fullName evidence="5">ABC-2 type transport system ATP-binding protein</fullName>
    </submittedName>
</protein>
<gene>
    <name evidence="5" type="ORF">SAMN05192573_11231</name>
</gene>
<keyword evidence="1" id="KW-0813">Transport</keyword>